<keyword evidence="2" id="KW-0479">Metal-binding</keyword>
<feature type="binding site" evidence="2">
    <location>
        <position position="63"/>
    </location>
    <ligand>
        <name>Fe cation</name>
        <dbReference type="ChEBI" id="CHEBI:24875"/>
    </ligand>
</feature>
<comment type="caution">
    <text evidence="6">The sequence shown here is derived from an EMBL/GenBank/DDBJ whole genome shotgun (WGS) entry which is preliminary data.</text>
</comment>
<dbReference type="Pfam" id="PF17954">
    <property type="entry name" value="Pirin_C_2"/>
    <property type="match status" value="1"/>
</dbReference>
<evidence type="ECO:0000259" key="5">
    <source>
        <dbReference type="Pfam" id="PF17954"/>
    </source>
</evidence>
<keyword evidence="7" id="KW-1185">Reference proteome</keyword>
<gene>
    <name evidence="6" type="ORF">COHA_006890</name>
</gene>
<dbReference type="InterPro" id="IPR041602">
    <property type="entry name" value="Quercetinase_C"/>
</dbReference>
<accession>A0AAD5DK07</accession>
<feature type="domain" description="Pirin N-terminal" evidence="4">
    <location>
        <begin position="21"/>
        <end position="124"/>
    </location>
</feature>
<evidence type="ECO:0000313" key="6">
    <source>
        <dbReference type="EMBL" id="KAI7839365.1"/>
    </source>
</evidence>
<evidence type="ECO:0000256" key="1">
    <source>
        <dbReference type="ARBA" id="ARBA00008416"/>
    </source>
</evidence>
<evidence type="ECO:0000313" key="7">
    <source>
        <dbReference type="Proteomes" id="UP001205105"/>
    </source>
</evidence>
<dbReference type="PIRSF" id="PIRSF006232">
    <property type="entry name" value="Pirin"/>
    <property type="match status" value="1"/>
</dbReference>
<dbReference type="InterPro" id="IPR014710">
    <property type="entry name" value="RmlC-like_jellyroll"/>
</dbReference>
<comment type="cofactor">
    <cofactor evidence="2">
        <name>Fe cation</name>
        <dbReference type="ChEBI" id="CHEBI:24875"/>
    </cofactor>
    <text evidence="2">Binds 1 Fe cation per subunit.</text>
</comment>
<proteinExistence type="inferred from homology"/>
<dbReference type="EMBL" id="JADXDR010000102">
    <property type="protein sequence ID" value="KAI7839365.1"/>
    <property type="molecule type" value="Genomic_DNA"/>
</dbReference>
<feature type="binding site" evidence="2">
    <location>
        <position position="109"/>
    </location>
    <ligand>
        <name>Fe cation</name>
        <dbReference type="ChEBI" id="CHEBI:24875"/>
    </ligand>
</feature>
<dbReference type="InterPro" id="IPR012093">
    <property type="entry name" value="Pirin"/>
</dbReference>
<sequence length="257" mass="28474">MAPASPIRHIPASSLAISKPTWWLESRFHFSFADYYNPRNMNFGALRVLNDDLVKPKAGFGAHPHRDAEIFSYIVQGELSHRDSMGNYESLPRGCVQYMSAGTGVVHSEMNDGDKTCRFLQVWLTPDQRGHRPQYGSARFEKQHRHNKLLHLLGGTGAVPQWKGIEAGEGIELHQDANVFASENDAGVSHDITLAAGRQAYLVCIEGSMTVSTNDTEVALAQRDAAELVADRKPLYLQLSAGDKGSHFLLIEMKKSD</sequence>
<reference evidence="6" key="1">
    <citation type="submission" date="2020-11" db="EMBL/GenBank/DDBJ databases">
        <title>Chlorella ohadii genome sequencing and assembly.</title>
        <authorList>
            <person name="Murik O."/>
            <person name="Treves H."/>
            <person name="Kedem I."/>
            <person name="Shotland Y."/>
            <person name="Kaplan A."/>
        </authorList>
    </citation>
    <scope>NUCLEOTIDE SEQUENCE</scope>
    <source>
        <strain evidence="6">1</strain>
    </source>
</reference>
<keyword evidence="2" id="KW-0408">Iron</keyword>
<evidence type="ECO:0008006" key="8">
    <source>
        <dbReference type="Google" id="ProtNLM"/>
    </source>
</evidence>
<comment type="similarity">
    <text evidence="1 3">Belongs to the pirin family.</text>
</comment>
<dbReference type="SUPFAM" id="SSF51182">
    <property type="entry name" value="RmlC-like cupins"/>
    <property type="match status" value="1"/>
</dbReference>
<evidence type="ECO:0000256" key="3">
    <source>
        <dbReference type="RuleBase" id="RU003457"/>
    </source>
</evidence>
<dbReference type="InterPro" id="IPR011051">
    <property type="entry name" value="RmlC_Cupin_sf"/>
</dbReference>
<evidence type="ECO:0000259" key="4">
    <source>
        <dbReference type="Pfam" id="PF02678"/>
    </source>
</evidence>
<dbReference type="PANTHER" id="PTHR43212:SF3">
    <property type="entry name" value="QUERCETIN 2,3-DIOXYGENASE"/>
    <property type="match status" value="1"/>
</dbReference>
<dbReference type="Proteomes" id="UP001205105">
    <property type="component" value="Unassembled WGS sequence"/>
</dbReference>
<name>A0AAD5DK07_9CHLO</name>
<feature type="binding site" evidence="2">
    <location>
        <position position="65"/>
    </location>
    <ligand>
        <name>Fe cation</name>
        <dbReference type="ChEBI" id="CHEBI:24875"/>
    </ligand>
</feature>
<dbReference type="InterPro" id="IPR003829">
    <property type="entry name" value="Pirin_N_dom"/>
</dbReference>
<protein>
    <recommendedName>
        <fullName evidence="8">Pirin</fullName>
    </recommendedName>
</protein>
<feature type="domain" description="Quercetin 2,3-dioxygenase C-terminal cupin" evidence="5">
    <location>
        <begin position="168"/>
        <end position="253"/>
    </location>
</feature>
<evidence type="ECO:0000256" key="2">
    <source>
        <dbReference type="PIRSR" id="PIRSR006232-1"/>
    </source>
</evidence>
<dbReference type="Pfam" id="PF02678">
    <property type="entry name" value="Pirin"/>
    <property type="match status" value="1"/>
</dbReference>
<dbReference type="GO" id="GO:0046872">
    <property type="term" value="F:metal ion binding"/>
    <property type="evidence" value="ECO:0007669"/>
    <property type="project" value="UniProtKB-KW"/>
</dbReference>
<dbReference type="AlphaFoldDB" id="A0AAD5DK07"/>
<feature type="binding site" evidence="2">
    <location>
        <position position="107"/>
    </location>
    <ligand>
        <name>Fe cation</name>
        <dbReference type="ChEBI" id="CHEBI:24875"/>
    </ligand>
</feature>
<organism evidence="6 7">
    <name type="scientific">Chlorella ohadii</name>
    <dbReference type="NCBI Taxonomy" id="2649997"/>
    <lineage>
        <taxon>Eukaryota</taxon>
        <taxon>Viridiplantae</taxon>
        <taxon>Chlorophyta</taxon>
        <taxon>core chlorophytes</taxon>
        <taxon>Trebouxiophyceae</taxon>
        <taxon>Chlorellales</taxon>
        <taxon>Chlorellaceae</taxon>
        <taxon>Chlorella clade</taxon>
        <taxon>Chlorella</taxon>
    </lineage>
</organism>
<dbReference type="PANTHER" id="PTHR43212">
    <property type="entry name" value="QUERCETIN 2,3-DIOXYGENASE"/>
    <property type="match status" value="1"/>
</dbReference>
<dbReference type="Gene3D" id="2.60.120.10">
    <property type="entry name" value="Jelly Rolls"/>
    <property type="match status" value="2"/>
</dbReference>
<dbReference type="CDD" id="cd02910">
    <property type="entry name" value="cupin_Yhhw_N"/>
    <property type="match status" value="1"/>
</dbReference>